<dbReference type="AlphaFoldDB" id="A0AAD9EXP7"/>
<keyword evidence="2" id="KW-1185">Reference proteome</keyword>
<evidence type="ECO:0000313" key="1">
    <source>
        <dbReference type="EMBL" id="KAK1880911.1"/>
    </source>
</evidence>
<gene>
    <name evidence="1" type="ORF">KUDE01_026429</name>
</gene>
<dbReference type="Proteomes" id="UP001228049">
    <property type="component" value="Unassembled WGS sequence"/>
</dbReference>
<feature type="non-terminal residue" evidence="1">
    <location>
        <position position="1"/>
    </location>
</feature>
<sequence>GNIEGVTVVGAAVENKGRVDLYVMTNPSEAVSSLNCESSVAQRPDNCLRNVGLWELEDVFDPGNGLDEVTTEGSS</sequence>
<comment type="caution">
    <text evidence="1">The sequence shown here is derived from an EMBL/GenBank/DDBJ whole genome shotgun (WGS) entry which is preliminary data.</text>
</comment>
<proteinExistence type="predicted"/>
<dbReference type="EMBL" id="JASDAP010000025">
    <property type="protein sequence ID" value="KAK1880911.1"/>
    <property type="molecule type" value="Genomic_DNA"/>
</dbReference>
<keyword evidence="1" id="KW-0808">Transferase</keyword>
<organism evidence="1 2">
    <name type="scientific">Dissostichus eleginoides</name>
    <name type="common">Patagonian toothfish</name>
    <name type="synonym">Dissostichus amissus</name>
    <dbReference type="NCBI Taxonomy" id="100907"/>
    <lineage>
        <taxon>Eukaryota</taxon>
        <taxon>Metazoa</taxon>
        <taxon>Chordata</taxon>
        <taxon>Craniata</taxon>
        <taxon>Vertebrata</taxon>
        <taxon>Euteleostomi</taxon>
        <taxon>Actinopterygii</taxon>
        <taxon>Neopterygii</taxon>
        <taxon>Teleostei</taxon>
        <taxon>Neoteleostei</taxon>
        <taxon>Acanthomorphata</taxon>
        <taxon>Eupercaria</taxon>
        <taxon>Perciformes</taxon>
        <taxon>Notothenioidei</taxon>
        <taxon>Nototheniidae</taxon>
        <taxon>Dissostichus</taxon>
    </lineage>
</organism>
<evidence type="ECO:0000313" key="2">
    <source>
        <dbReference type="Proteomes" id="UP001228049"/>
    </source>
</evidence>
<feature type="non-terminal residue" evidence="1">
    <location>
        <position position="75"/>
    </location>
</feature>
<accession>A0AAD9EXP7</accession>
<name>A0AAD9EXP7_DISEL</name>
<dbReference type="GO" id="GO:0016779">
    <property type="term" value="F:nucleotidyltransferase activity"/>
    <property type="evidence" value="ECO:0007669"/>
    <property type="project" value="UniProtKB-KW"/>
</dbReference>
<keyword evidence="1" id="KW-0548">Nucleotidyltransferase</keyword>
<reference evidence="1" key="1">
    <citation type="submission" date="2023-04" db="EMBL/GenBank/DDBJ databases">
        <title>Chromosome-level genome of Chaenocephalus aceratus.</title>
        <authorList>
            <person name="Park H."/>
        </authorList>
    </citation>
    <scope>NUCLEOTIDE SEQUENCE</scope>
    <source>
        <strain evidence="1">DE</strain>
        <tissue evidence="1">Muscle</tissue>
    </source>
</reference>
<protein>
    <submittedName>
        <fullName evidence="1">Nicotinate-nucleotide adenylyltransferase</fullName>
    </submittedName>
</protein>